<keyword evidence="3" id="KW-0547">Nucleotide-binding</keyword>
<evidence type="ECO:0000313" key="6">
    <source>
        <dbReference type="EMBL" id="MCI28712.1"/>
    </source>
</evidence>
<organism evidence="6 7">
    <name type="scientific">Trifolium medium</name>
    <dbReference type="NCBI Taxonomy" id="97028"/>
    <lineage>
        <taxon>Eukaryota</taxon>
        <taxon>Viridiplantae</taxon>
        <taxon>Streptophyta</taxon>
        <taxon>Embryophyta</taxon>
        <taxon>Tracheophyta</taxon>
        <taxon>Spermatophyta</taxon>
        <taxon>Magnoliopsida</taxon>
        <taxon>eudicotyledons</taxon>
        <taxon>Gunneridae</taxon>
        <taxon>Pentapetalae</taxon>
        <taxon>rosids</taxon>
        <taxon>fabids</taxon>
        <taxon>Fabales</taxon>
        <taxon>Fabaceae</taxon>
        <taxon>Papilionoideae</taxon>
        <taxon>50 kb inversion clade</taxon>
        <taxon>NPAAA clade</taxon>
        <taxon>Hologalegina</taxon>
        <taxon>IRL clade</taxon>
        <taxon>Trifolieae</taxon>
        <taxon>Trifolium</taxon>
    </lineage>
</organism>
<dbReference type="PANTHER" id="PTHR27002:SF709">
    <property type="entry name" value="CYSTEINE-RICH RECEPTOR-KINASE-LIKE PROTEIN"/>
    <property type="match status" value="1"/>
</dbReference>
<evidence type="ECO:0000313" key="7">
    <source>
        <dbReference type="Proteomes" id="UP000265520"/>
    </source>
</evidence>
<proteinExistence type="predicted"/>
<sequence length="78" mass="8837">MLDPIMQESYAPNEVEKCVQIGLLCVQENPDDRPTMGTVVSYLTNVSADMPFPMEPAFFMHGRTRRNSGYSAERESYS</sequence>
<dbReference type="GO" id="GO:0004674">
    <property type="term" value="F:protein serine/threonine kinase activity"/>
    <property type="evidence" value="ECO:0007669"/>
    <property type="project" value="UniProtKB-KW"/>
</dbReference>
<dbReference type="AlphaFoldDB" id="A0A392QXW1"/>
<evidence type="ECO:0000256" key="3">
    <source>
        <dbReference type="ARBA" id="ARBA00022741"/>
    </source>
</evidence>
<dbReference type="GO" id="GO:0042742">
    <property type="term" value="P:defense response to bacterium"/>
    <property type="evidence" value="ECO:0007669"/>
    <property type="project" value="TreeGrafter"/>
</dbReference>
<keyword evidence="1" id="KW-0723">Serine/threonine-protein kinase</keyword>
<keyword evidence="5" id="KW-0067">ATP-binding</keyword>
<dbReference type="PANTHER" id="PTHR27002">
    <property type="entry name" value="RECEPTOR-LIKE SERINE/THREONINE-PROTEIN KINASE SD1-8"/>
    <property type="match status" value="1"/>
</dbReference>
<dbReference type="Proteomes" id="UP000265520">
    <property type="component" value="Unassembled WGS sequence"/>
</dbReference>
<keyword evidence="6" id="KW-0675">Receptor</keyword>
<keyword evidence="7" id="KW-1185">Reference proteome</keyword>
<accession>A0A392QXW1</accession>
<evidence type="ECO:0000256" key="2">
    <source>
        <dbReference type="ARBA" id="ARBA00022679"/>
    </source>
</evidence>
<keyword evidence="4 6" id="KW-0418">Kinase</keyword>
<feature type="non-terminal residue" evidence="6">
    <location>
        <position position="78"/>
    </location>
</feature>
<dbReference type="InterPro" id="IPR011009">
    <property type="entry name" value="Kinase-like_dom_sf"/>
</dbReference>
<evidence type="ECO:0000256" key="4">
    <source>
        <dbReference type="ARBA" id="ARBA00022777"/>
    </source>
</evidence>
<comment type="caution">
    <text evidence="6">The sequence shown here is derived from an EMBL/GenBank/DDBJ whole genome shotgun (WGS) entry which is preliminary data.</text>
</comment>
<dbReference type="GO" id="GO:0005886">
    <property type="term" value="C:plasma membrane"/>
    <property type="evidence" value="ECO:0007669"/>
    <property type="project" value="TreeGrafter"/>
</dbReference>
<dbReference type="SUPFAM" id="SSF56112">
    <property type="entry name" value="Protein kinase-like (PK-like)"/>
    <property type="match status" value="1"/>
</dbReference>
<keyword evidence="2" id="KW-0808">Transferase</keyword>
<name>A0A392QXW1_9FABA</name>
<dbReference type="GO" id="GO:0005524">
    <property type="term" value="F:ATP binding"/>
    <property type="evidence" value="ECO:0007669"/>
    <property type="project" value="UniProtKB-KW"/>
</dbReference>
<evidence type="ECO:0000256" key="5">
    <source>
        <dbReference type="ARBA" id="ARBA00022840"/>
    </source>
</evidence>
<dbReference type="Gene3D" id="1.10.510.10">
    <property type="entry name" value="Transferase(Phosphotransferase) domain 1"/>
    <property type="match status" value="1"/>
</dbReference>
<protein>
    <submittedName>
        <fullName evidence="6">Cysteine-rich receptor-like protein kinase</fullName>
    </submittedName>
</protein>
<reference evidence="6 7" key="1">
    <citation type="journal article" date="2018" name="Front. Plant Sci.">
        <title>Red Clover (Trifolium pratense) and Zigzag Clover (T. medium) - A Picture of Genomic Similarities and Differences.</title>
        <authorList>
            <person name="Dluhosova J."/>
            <person name="Istvanek J."/>
            <person name="Nedelnik J."/>
            <person name="Repkova J."/>
        </authorList>
    </citation>
    <scope>NUCLEOTIDE SEQUENCE [LARGE SCALE GENOMIC DNA]</scope>
    <source>
        <strain evidence="7">cv. 10/8</strain>
        <tissue evidence="6">Leaf</tissue>
    </source>
</reference>
<dbReference type="EMBL" id="LXQA010167538">
    <property type="protein sequence ID" value="MCI28712.1"/>
    <property type="molecule type" value="Genomic_DNA"/>
</dbReference>
<evidence type="ECO:0000256" key="1">
    <source>
        <dbReference type="ARBA" id="ARBA00022527"/>
    </source>
</evidence>